<feature type="transmembrane region" description="Helical" evidence="1">
    <location>
        <begin position="25"/>
        <end position="46"/>
    </location>
</feature>
<protein>
    <submittedName>
        <fullName evidence="3">Unannotated protein</fullName>
    </submittedName>
</protein>
<proteinExistence type="predicted"/>
<feature type="domain" description="YdbS-like PH" evidence="2">
    <location>
        <begin position="82"/>
        <end position="155"/>
    </location>
</feature>
<accession>A0A6J7L255</accession>
<dbReference type="Pfam" id="PF03703">
    <property type="entry name" value="bPH_2"/>
    <property type="match status" value="1"/>
</dbReference>
<evidence type="ECO:0000259" key="2">
    <source>
        <dbReference type="Pfam" id="PF03703"/>
    </source>
</evidence>
<keyword evidence="1" id="KW-0812">Transmembrane</keyword>
<dbReference type="PANTHER" id="PTHR37938:SF1">
    <property type="entry name" value="BLL0215 PROTEIN"/>
    <property type="match status" value="1"/>
</dbReference>
<sequence>MTYPGKLLADGENVEFELRPHWRALLVPIIWLLLIVVVGVFLFSSWRSLVGDSFGGPAGQWIIAGVALVLFIIFAARPFAYWFTTDYVFTTRRIIVRTGLVARKGRDMPLSKVNNVSFDISFWGRLLNYGVLTVDSASDEALVIADVPGVENIQREVQRLHEDDDVRRRRGSGSGVLPDDGS</sequence>
<organism evidence="3">
    <name type="scientific">freshwater metagenome</name>
    <dbReference type="NCBI Taxonomy" id="449393"/>
    <lineage>
        <taxon>unclassified sequences</taxon>
        <taxon>metagenomes</taxon>
        <taxon>ecological metagenomes</taxon>
    </lineage>
</organism>
<keyword evidence="1" id="KW-1133">Transmembrane helix</keyword>
<dbReference type="PANTHER" id="PTHR37938">
    <property type="entry name" value="BLL0215 PROTEIN"/>
    <property type="match status" value="1"/>
</dbReference>
<gene>
    <name evidence="3" type="ORF">UFOPK3773_02107</name>
    <name evidence="4" type="ORF">UFOPK3992_00548</name>
</gene>
<dbReference type="EMBL" id="CAFBNF010000327">
    <property type="protein sequence ID" value="CAB4962808.1"/>
    <property type="molecule type" value="Genomic_DNA"/>
</dbReference>
<reference evidence="3" key="1">
    <citation type="submission" date="2020-05" db="EMBL/GenBank/DDBJ databases">
        <authorList>
            <person name="Chiriac C."/>
            <person name="Salcher M."/>
            <person name="Ghai R."/>
            <person name="Kavagutti S V."/>
        </authorList>
    </citation>
    <scope>NUCLEOTIDE SEQUENCE</scope>
</reference>
<dbReference type="EMBL" id="CAFBOZ010000060">
    <property type="protein sequence ID" value="CAB4999615.1"/>
    <property type="molecule type" value="Genomic_DNA"/>
</dbReference>
<evidence type="ECO:0000313" key="3">
    <source>
        <dbReference type="EMBL" id="CAB4962808.1"/>
    </source>
</evidence>
<keyword evidence="1" id="KW-0472">Membrane</keyword>
<evidence type="ECO:0000256" key="1">
    <source>
        <dbReference type="SAM" id="Phobius"/>
    </source>
</evidence>
<dbReference type="InterPro" id="IPR005182">
    <property type="entry name" value="YdbS-like_PH"/>
</dbReference>
<feature type="transmembrane region" description="Helical" evidence="1">
    <location>
        <begin position="58"/>
        <end position="83"/>
    </location>
</feature>
<name>A0A6J7L255_9ZZZZ</name>
<dbReference type="AlphaFoldDB" id="A0A6J7L255"/>
<evidence type="ECO:0000313" key="4">
    <source>
        <dbReference type="EMBL" id="CAB4999615.1"/>
    </source>
</evidence>